<dbReference type="NCBIfam" id="TIGR01484">
    <property type="entry name" value="HAD-SF-IIB"/>
    <property type="match status" value="1"/>
</dbReference>
<proteinExistence type="predicted"/>
<name>A0ABV2GCQ0_9BACL</name>
<protein>
    <submittedName>
        <fullName evidence="1">Cof subfamily protein (Haloacid dehalogenase superfamily)</fullName>
    </submittedName>
</protein>
<dbReference type="InterPro" id="IPR036412">
    <property type="entry name" value="HAD-like_sf"/>
</dbReference>
<sequence length="256" mass="28271">MGKILFFDIDGTLYDHEKKLPASAKKAILAARNNGHLIAIATGRAPFMVQPVLDELEIDTYVCFNGQYVVHRGAVVHQGTHDPVLLGRIKQEADRRGHPLVYMDDSEMVASGEGHGYVREGLGTLKITYPRVEADFYKRHPVHQALLFCKEEEEEGYRKTFPEVEFVRWQRVSCDILPGGASKAAGMEHILEREGLKMEDAIAFGDGLNDREMLAAAGIGVAMGNGHDEVKRLADYVAGDVAEDGIARILEELGLV</sequence>
<dbReference type="Gene3D" id="3.40.50.1000">
    <property type="entry name" value="HAD superfamily/HAD-like"/>
    <property type="match status" value="1"/>
</dbReference>
<dbReference type="Proteomes" id="UP001549099">
    <property type="component" value="Unassembled WGS sequence"/>
</dbReference>
<dbReference type="RefSeq" id="WP_354197307.1">
    <property type="nucleotide sequence ID" value="NZ_JBEPLW010000012.1"/>
</dbReference>
<dbReference type="PANTHER" id="PTHR10000">
    <property type="entry name" value="PHOSPHOSERINE PHOSPHATASE"/>
    <property type="match status" value="1"/>
</dbReference>
<dbReference type="NCBIfam" id="TIGR00099">
    <property type="entry name" value="Cof-subfamily"/>
    <property type="match status" value="1"/>
</dbReference>
<dbReference type="InterPro" id="IPR000150">
    <property type="entry name" value="Cof"/>
</dbReference>
<gene>
    <name evidence="1" type="ORF">ABID49_001718</name>
</gene>
<evidence type="ECO:0000313" key="2">
    <source>
        <dbReference type="Proteomes" id="UP001549099"/>
    </source>
</evidence>
<dbReference type="InterPro" id="IPR006379">
    <property type="entry name" value="HAD-SF_hydro_IIB"/>
</dbReference>
<comment type="caution">
    <text evidence="1">The sequence shown here is derived from an EMBL/GenBank/DDBJ whole genome shotgun (WGS) entry which is preliminary data.</text>
</comment>
<accession>A0ABV2GCQ0</accession>
<evidence type="ECO:0000313" key="1">
    <source>
        <dbReference type="EMBL" id="MET3575812.1"/>
    </source>
</evidence>
<dbReference type="SUPFAM" id="SSF56784">
    <property type="entry name" value="HAD-like"/>
    <property type="match status" value="1"/>
</dbReference>
<dbReference type="InterPro" id="IPR023214">
    <property type="entry name" value="HAD_sf"/>
</dbReference>
<dbReference type="SFLD" id="SFLDG01140">
    <property type="entry name" value="C2.B:_Phosphomannomutase_and_P"/>
    <property type="match status" value="1"/>
</dbReference>
<dbReference type="EMBL" id="JBEPLW010000012">
    <property type="protein sequence ID" value="MET3575812.1"/>
    <property type="molecule type" value="Genomic_DNA"/>
</dbReference>
<dbReference type="Pfam" id="PF08282">
    <property type="entry name" value="Hydrolase_3"/>
    <property type="match status" value="1"/>
</dbReference>
<organism evidence="1 2">
    <name type="scientific">Bhargavaea ullalensis</name>
    <dbReference type="NCBI Taxonomy" id="1265685"/>
    <lineage>
        <taxon>Bacteria</taxon>
        <taxon>Bacillati</taxon>
        <taxon>Bacillota</taxon>
        <taxon>Bacilli</taxon>
        <taxon>Bacillales</taxon>
        <taxon>Caryophanaceae</taxon>
        <taxon>Bhargavaea</taxon>
    </lineage>
</organism>
<keyword evidence="2" id="KW-1185">Reference proteome</keyword>
<dbReference type="CDD" id="cd07517">
    <property type="entry name" value="HAD_HPP"/>
    <property type="match status" value="1"/>
</dbReference>
<dbReference type="SFLD" id="SFLDS00003">
    <property type="entry name" value="Haloacid_Dehalogenase"/>
    <property type="match status" value="1"/>
</dbReference>
<reference evidence="1 2" key="1">
    <citation type="submission" date="2024-06" db="EMBL/GenBank/DDBJ databases">
        <title>Genomic Encyclopedia of Type Strains, Phase IV (KMG-IV): sequencing the most valuable type-strain genomes for metagenomic binning, comparative biology and taxonomic classification.</title>
        <authorList>
            <person name="Goeker M."/>
        </authorList>
    </citation>
    <scope>NUCLEOTIDE SEQUENCE [LARGE SCALE GENOMIC DNA]</scope>
    <source>
        <strain evidence="1 2">DSM 26128</strain>
    </source>
</reference>
<dbReference type="PROSITE" id="PS01229">
    <property type="entry name" value="COF_2"/>
    <property type="match status" value="1"/>
</dbReference>
<dbReference type="Gene3D" id="3.30.1240.10">
    <property type="match status" value="1"/>
</dbReference>
<dbReference type="PANTHER" id="PTHR10000:SF25">
    <property type="entry name" value="PHOSPHATASE YKRA-RELATED"/>
    <property type="match status" value="1"/>
</dbReference>